<keyword evidence="1" id="KW-1133">Transmembrane helix</keyword>
<keyword evidence="1" id="KW-0472">Membrane</keyword>
<organism evidence="2">
    <name type="scientific">uncultured delta proteobacterium</name>
    <dbReference type="NCBI Taxonomy" id="34034"/>
    <lineage>
        <taxon>Bacteria</taxon>
        <taxon>Deltaproteobacteria</taxon>
        <taxon>environmental samples</taxon>
    </lineage>
</organism>
<protein>
    <recommendedName>
        <fullName evidence="3">Integral membrane protein</fullName>
    </recommendedName>
</protein>
<evidence type="ECO:0000256" key="1">
    <source>
        <dbReference type="SAM" id="Phobius"/>
    </source>
</evidence>
<accession>A0A212JLD8</accession>
<feature type="transmembrane region" description="Helical" evidence="1">
    <location>
        <begin position="145"/>
        <end position="167"/>
    </location>
</feature>
<evidence type="ECO:0000313" key="2">
    <source>
        <dbReference type="EMBL" id="SBW00237.1"/>
    </source>
</evidence>
<gene>
    <name evidence="2" type="ORF">KL86DPRO_11748</name>
</gene>
<dbReference type="AlphaFoldDB" id="A0A212JLD8"/>
<evidence type="ECO:0008006" key="3">
    <source>
        <dbReference type="Google" id="ProtNLM"/>
    </source>
</evidence>
<reference evidence="2" key="1">
    <citation type="submission" date="2016-04" db="EMBL/GenBank/DDBJ databases">
        <authorList>
            <person name="Evans L.H."/>
            <person name="Alamgir A."/>
            <person name="Owens N."/>
            <person name="Weber N.D."/>
            <person name="Virtaneva K."/>
            <person name="Barbian K."/>
            <person name="Babar A."/>
            <person name="Rosenke K."/>
        </authorList>
    </citation>
    <scope>NUCLEOTIDE SEQUENCE</scope>
    <source>
        <strain evidence="2">86</strain>
    </source>
</reference>
<feature type="transmembrane region" description="Helical" evidence="1">
    <location>
        <begin position="101"/>
        <end position="124"/>
    </location>
</feature>
<feature type="transmembrane region" description="Helical" evidence="1">
    <location>
        <begin position="49"/>
        <end position="68"/>
    </location>
</feature>
<feature type="transmembrane region" description="Helical" evidence="1">
    <location>
        <begin position="75"/>
        <end position="95"/>
    </location>
</feature>
<dbReference type="Pfam" id="PF19700">
    <property type="entry name" value="DUF6198"/>
    <property type="match status" value="1"/>
</dbReference>
<dbReference type="PANTHER" id="PTHR40078">
    <property type="entry name" value="INTEGRAL MEMBRANE PROTEIN-RELATED"/>
    <property type="match status" value="1"/>
</dbReference>
<feature type="transmembrane region" description="Helical" evidence="1">
    <location>
        <begin position="173"/>
        <end position="195"/>
    </location>
</feature>
<dbReference type="InterPro" id="IPR038750">
    <property type="entry name" value="YczE/YyaS-like"/>
</dbReference>
<proteinExistence type="predicted"/>
<keyword evidence="1" id="KW-0812">Transmembrane</keyword>
<name>A0A212JLD8_9DELT</name>
<sequence length="227" mass="24376">MLPYIPKAVRLFFGIFLMSLGSYMTVQGNIGLSPWTAFAMGLSLQTGASFGNMMIAVSVVIVIIDFALKEKIGFGTLINGVMIGVYIDIIAYTGLVPMMTGFWSGLAMLILSLFTLCLGSYFYIGAGLGCGPRDSLMVALCRRMAKTPIGVVRSLLEGTALTIGWLMGAKIGLGTVISVFCIGAILQATFTALRFDVKAVQHENMLDTIRIFQRACTVKQAGSSVRK</sequence>
<dbReference type="PANTHER" id="PTHR40078:SF1">
    <property type="entry name" value="INTEGRAL MEMBRANE PROTEIN"/>
    <property type="match status" value="1"/>
</dbReference>
<dbReference type="EMBL" id="FLUQ01000001">
    <property type="protein sequence ID" value="SBW00237.1"/>
    <property type="molecule type" value="Genomic_DNA"/>
</dbReference>